<gene>
    <name evidence="1" type="ORF">HID58_045584</name>
</gene>
<name>A0ABQ8AVE9_BRANA</name>
<reference evidence="1 2" key="1">
    <citation type="submission" date="2021-05" db="EMBL/GenBank/DDBJ databases">
        <title>Genome Assembly of Synthetic Allotetraploid Brassica napus Reveals Homoeologous Exchanges between Subgenomes.</title>
        <authorList>
            <person name="Davis J.T."/>
        </authorList>
    </citation>
    <scope>NUCLEOTIDE SEQUENCE [LARGE SCALE GENOMIC DNA]</scope>
    <source>
        <strain evidence="2">cv. Da-Ae</strain>
        <tissue evidence="1">Seedling</tissue>
    </source>
</reference>
<dbReference type="Proteomes" id="UP000824890">
    <property type="component" value="Unassembled WGS sequence"/>
</dbReference>
<protein>
    <submittedName>
        <fullName evidence="1">Uncharacterized protein</fullName>
    </submittedName>
</protein>
<organism evidence="1 2">
    <name type="scientific">Brassica napus</name>
    <name type="common">Rape</name>
    <dbReference type="NCBI Taxonomy" id="3708"/>
    <lineage>
        <taxon>Eukaryota</taxon>
        <taxon>Viridiplantae</taxon>
        <taxon>Streptophyta</taxon>
        <taxon>Embryophyta</taxon>
        <taxon>Tracheophyta</taxon>
        <taxon>Spermatophyta</taxon>
        <taxon>Magnoliopsida</taxon>
        <taxon>eudicotyledons</taxon>
        <taxon>Gunneridae</taxon>
        <taxon>Pentapetalae</taxon>
        <taxon>rosids</taxon>
        <taxon>malvids</taxon>
        <taxon>Brassicales</taxon>
        <taxon>Brassicaceae</taxon>
        <taxon>Brassiceae</taxon>
        <taxon>Brassica</taxon>
    </lineage>
</organism>
<evidence type="ECO:0000313" key="1">
    <source>
        <dbReference type="EMBL" id="KAH0896016.1"/>
    </source>
</evidence>
<sequence>QPQWSVEGTLRRWGRRLPKLQRRRDALPKHMAALYFLNMFQVSVRRQKSTGEIFHGETFSDMIHNHREENCW</sequence>
<dbReference type="EMBL" id="JAGKQM010000012">
    <property type="protein sequence ID" value="KAH0896016.1"/>
    <property type="molecule type" value="Genomic_DNA"/>
</dbReference>
<accession>A0ABQ8AVE9</accession>
<keyword evidence="2" id="KW-1185">Reference proteome</keyword>
<proteinExistence type="predicted"/>
<feature type="non-terminal residue" evidence="1">
    <location>
        <position position="1"/>
    </location>
</feature>
<comment type="caution">
    <text evidence="1">The sequence shown here is derived from an EMBL/GenBank/DDBJ whole genome shotgun (WGS) entry which is preliminary data.</text>
</comment>
<evidence type="ECO:0000313" key="2">
    <source>
        <dbReference type="Proteomes" id="UP000824890"/>
    </source>
</evidence>